<accession>G7ITN1</accession>
<name>G7ITN1_MEDTR</name>
<dbReference type="AlphaFoldDB" id="G7ITN1"/>
<reference evidence="2 4" key="2">
    <citation type="journal article" date="2014" name="BMC Genomics">
        <title>An improved genome release (version Mt4.0) for the model legume Medicago truncatula.</title>
        <authorList>
            <person name="Tang H."/>
            <person name="Krishnakumar V."/>
            <person name="Bidwell S."/>
            <person name="Rosen B."/>
            <person name="Chan A."/>
            <person name="Zhou S."/>
            <person name="Gentzbittel L."/>
            <person name="Childs K.L."/>
            <person name="Yandell M."/>
            <person name="Gundlach H."/>
            <person name="Mayer K.F."/>
            <person name="Schwartz D.C."/>
            <person name="Town C.D."/>
        </authorList>
    </citation>
    <scope>GENOME REANNOTATION</scope>
    <source>
        <strain evidence="3 4">cv. Jemalong A17</strain>
    </source>
</reference>
<feature type="compositionally biased region" description="Acidic residues" evidence="1">
    <location>
        <begin position="134"/>
        <end position="158"/>
    </location>
</feature>
<proteinExistence type="predicted"/>
<feature type="region of interest" description="Disordered" evidence="1">
    <location>
        <begin position="121"/>
        <end position="158"/>
    </location>
</feature>
<dbReference type="Proteomes" id="UP000002051">
    <property type="component" value="Chromosome 2"/>
</dbReference>
<evidence type="ECO:0000313" key="3">
    <source>
        <dbReference type="EnsemblPlants" id="AES66807"/>
    </source>
</evidence>
<dbReference type="EMBL" id="CM001218">
    <property type="protein sequence ID" value="AES66807.2"/>
    <property type="molecule type" value="Genomic_DNA"/>
</dbReference>
<dbReference type="EnsemblPlants" id="AES66807">
    <property type="protein sequence ID" value="AES66807"/>
    <property type="gene ID" value="MTR_2g081970"/>
</dbReference>
<organism evidence="2 4">
    <name type="scientific">Medicago truncatula</name>
    <name type="common">Barrel medic</name>
    <name type="synonym">Medicago tribuloides</name>
    <dbReference type="NCBI Taxonomy" id="3880"/>
    <lineage>
        <taxon>Eukaryota</taxon>
        <taxon>Viridiplantae</taxon>
        <taxon>Streptophyta</taxon>
        <taxon>Embryophyta</taxon>
        <taxon>Tracheophyta</taxon>
        <taxon>Spermatophyta</taxon>
        <taxon>Magnoliopsida</taxon>
        <taxon>eudicotyledons</taxon>
        <taxon>Gunneridae</taxon>
        <taxon>Pentapetalae</taxon>
        <taxon>rosids</taxon>
        <taxon>fabids</taxon>
        <taxon>Fabales</taxon>
        <taxon>Fabaceae</taxon>
        <taxon>Papilionoideae</taxon>
        <taxon>50 kb inversion clade</taxon>
        <taxon>NPAAA clade</taxon>
        <taxon>Hologalegina</taxon>
        <taxon>IRL clade</taxon>
        <taxon>Trifolieae</taxon>
        <taxon>Medicago</taxon>
    </lineage>
</organism>
<keyword evidence="4" id="KW-1185">Reference proteome</keyword>
<gene>
    <name evidence="2" type="ordered locus">MTR_2g081970</name>
</gene>
<reference evidence="2 4" key="1">
    <citation type="journal article" date="2011" name="Nature">
        <title>The Medicago genome provides insight into the evolution of rhizobial symbioses.</title>
        <authorList>
            <person name="Young N.D."/>
            <person name="Debelle F."/>
            <person name="Oldroyd G.E."/>
            <person name="Geurts R."/>
            <person name="Cannon S.B."/>
            <person name="Udvardi M.K."/>
            <person name="Benedito V.A."/>
            <person name="Mayer K.F."/>
            <person name="Gouzy J."/>
            <person name="Schoof H."/>
            <person name="Van de Peer Y."/>
            <person name="Proost S."/>
            <person name="Cook D.R."/>
            <person name="Meyers B.C."/>
            <person name="Spannagl M."/>
            <person name="Cheung F."/>
            <person name="De Mita S."/>
            <person name="Krishnakumar V."/>
            <person name="Gundlach H."/>
            <person name="Zhou S."/>
            <person name="Mudge J."/>
            <person name="Bharti A.K."/>
            <person name="Murray J.D."/>
            <person name="Naoumkina M.A."/>
            <person name="Rosen B."/>
            <person name="Silverstein K.A."/>
            <person name="Tang H."/>
            <person name="Rombauts S."/>
            <person name="Zhao P.X."/>
            <person name="Zhou P."/>
            <person name="Barbe V."/>
            <person name="Bardou P."/>
            <person name="Bechner M."/>
            <person name="Bellec A."/>
            <person name="Berger A."/>
            <person name="Berges H."/>
            <person name="Bidwell S."/>
            <person name="Bisseling T."/>
            <person name="Choisne N."/>
            <person name="Couloux A."/>
            <person name="Denny R."/>
            <person name="Deshpande S."/>
            <person name="Dai X."/>
            <person name="Doyle J.J."/>
            <person name="Dudez A.M."/>
            <person name="Farmer A.D."/>
            <person name="Fouteau S."/>
            <person name="Franken C."/>
            <person name="Gibelin C."/>
            <person name="Gish J."/>
            <person name="Goldstein S."/>
            <person name="Gonzalez A.J."/>
            <person name="Green P.J."/>
            <person name="Hallab A."/>
            <person name="Hartog M."/>
            <person name="Hua A."/>
            <person name="Humphray S.J."/>
            <person name="Jeong D.H."/>
            <person name="Jing Y."/>
            <person name="Jocker A."/>
            <person name="Kenton S.M."/>
            <person name="Kim D.J."/>
            <person name="Klee K."/>
            <person name="Lai H."/>
            <person name="Lang C."/>
            <person name="Lin S."/>
            <person name="Macmil S.L."/>
            <person name="Magdelenat G."/>
            <person name="Matthews L."/>
            <person name="McCorrison J."/>
            <person name="Monaghan E.L."/>
            <person name="Mun J.H."/>
            <person name="Najar F.Z."/>
            <person name="Nicholson C."/>
            <person name="Noirot C."/>
            <person name="O'Bleness M."/>
            <person name="Paule C.R."/>
            <person name="Poulain J."/>
            <person name="Prion F."/>
            <person name="Qin B."/>
            <person name="Qu C."/>
            <person name="Retzel E.F."/>
            <person name="Riddle C."/>
            <person name="Sallet E."/>
            <person name="Samain S."/>
            <person name="Samson N."/>
            <person name="Sanders I."/>
            <person name="Saurat O."/>
            <person name="Scarpelli C."/>
            <person name="Schiex T."/>
            <person name="Segurens B."/>
            <person name="Severin A.J."/>
            <person name="Sherrier D.J."/>
            <person name="Shi R."/>
            <person name="Sims S."/>
            <person name="Singer S.R."/>
            <person name="Sinharoy S."/>
            <person name="Sterck L."/>
            <person name="Viollet A."/>
            <person name="Wang B.B."/>
            <person name="Wang K."/>
            <person name="Wang M."/>
            <person name="Wang X."/>
            <person name="Warfsmann J."/>
            <person name="Weissenbach J."/>
            <person name="White D.D."/>
            <person name="White J.D."/>
            <person name="Wiley G.B."/>
            <person name="Wincker P."/>
            <person name="Xing Y."/>
            <person name="Yang L."/>
            <person name="Yao Z."/>
            <person name="Ying F."/>
            <person name="Zhai J."/>
            <person name="Zhou L."/>
            <person name="Zuber A."/>
            <person name="Denarie J."/>
            <person name="Dixon R.A."/>
            <person name="May G.D."/>
            <person name="Schwartz D.C."/>
            <person name="Rogers J."/>
            <person name="Quetier F."/>
            <person name="Town C.D."/>
            <person name="Roe B.A."/>
        </authorList>
    </citation>
    <scope>NUCLEOTIDE SEQUENCE [LARGE SCALE GENOMIC DNA]</scope>
    <source>
        <strain evidence="2">A17</strain>
        <strain evidence="3 4">cv. Jemalong A17</strain>
    </source>
</reference>
<evidence type="ECO:0000313" key="2">
    <source>
        <dbReference type="EMBL" id="AES66807.2"/>
    </source>
</evidence>
<dbReference type="HOGENOM" id="CLU_1671901_0_0_1"/>
<evidence type="ECO:0000256" key="1">
    <source>
        <dbReference type="SAM" id="MobiDB-lite"/>
    </source>
</evidence>
<evidence type="ECO:0000313" key="4">
    <source>
        <dbReference type="Proteomes" id="UP000002051"/>
    </source>
</evidence>
<protein>
    <submittedName>
        <fullName evidence="2 3">Uncharacterized protein</fullName>
    </submittedName>
</protein>
<accession>A0A0C3V617</accession>
<sequence>MWSIWCAGNGKIFYDINTPLMASSKINVIMTRDVIQAFKSMHMEITGIQPQFISWNRGHYGSYIFNVDGSAQTHGCQTPEDANEENVVQMQNHDNVEQADVNVNNVFGADVVSNVVESGDYVDLDGSSRNPKFDDDDDADDDGYDVGEDDGGGDFDYR</sequence>
<reference evidence="3" key="3">
    <citation type="submission" date="2015-04" db="UniProtKB">
        <authorList>
            <consortium name="EnsemblPlants"/>
        </authorList>
    </citation>
    <scope>IDENTIFICATION</scope>
    <source>
        <strain evidence="3">cv. Jemalong A17</strain>
    </source>
</reference>